<keyword evidence="2 7" id="KW-0812">Transmembrane</keyword>
<keyword evidence="3 7" id="KW-1133">Transmembrane helix</keyword>
<reference evidence="8 9" key="1">
    <citation type="submission" date="2016-10" db="EMBL/GenBank/DDBJ databases">
        <authorList>
            <person name="de Groot N.N."/>
        </authorList>
    </citation>
    <scope>NUCLEOTIDE SEQUENCE [LARGE SCALE GENOMIC DNA]</scope>
    <source>
        <strain evidence="8 9">CGMCC 1.9167</strain>
    </source>
</reference>
<organism evidence="8 9">
    <name type="scientific">Marinobacter daqiaonensis</name>
    <dbReference type="NCBI Taxonomy" id="650891"/>
    <lineage>
        <taxon>Bacteria</taxon>
        <taxon>Pseudomonadati</taxon>
        <taxon>Pseudomonadota</taxon>
        <taxon>Gammaproteobacteria</taxon>
        <taxon>Pseudomonadales</taxon>
        <taxon>Marinobacteraceae</taxon>
        <taxon>Marinobacter</taxon>
    </lineage>
</organism>
<keyword evidence="8" id="KW-0969">Cilium</keyword>
<evidence type="ECO:0000256" key="6">
    <source>
        <dbReference type="ARBA" id="ARBA00037937"/>
    </source>
</evidence>
<dbReference type="PANTHER" id="PTHR38766">
    <property type="entry name" value="FLAGELLAR PROTEIN FLIO"/>
    <property type="match status" value="1"/>
</dbReference>
<evidence type="ECO:0000313" key="8">
    <source>
        <dbReference type="EMBL" id="SFR50050.1"/>
    </source>
</evidence>
<dbReference type="STRING" id="650891.SAMN05216203_0936"/>
<evidence type="ECO:0000256" key="1">
    <source>
        <dbReference type="ARBA" id="ARBA00022475"/>
    </source>
</evidence>
<evidence type="ECO:0000256" key="2">
    <source>
        <dbReference type="ARBA" id="ARBA00022692"/>
    </source>
</evidence>
<evidence type="ECO:0000256" key="5">
    <source>
        <dbReference type="ARBA" id="ARBA00023143"/>
    </source>
</evidence>
<sequence length="130" mass="13716">MPITERSSGNGDTLGSLATLGIGLLVVLGLIFACAWLVRRMNGLTGMNTGAMKVVSVMALGTRERIALIDVAGTQILVGVTPTSIRTLHVFDEPVVSGDREVNSDFAKKLRTMMGRSWPSGGAGKRGDQD</sequence>
<dbReference type="PANTHER" id="PTHR38766:SF1">
    <property type="entry name" value="FLAGELLAR PROTEIN FLIO"/>
    <property type="match status" value="1"/>
</dbReference>
<dbReference type="GO" id="GO:0005886">
    <property type="term" value="C:plasma membrane"/>
    <property type="evidence" value="ECO:0007669"/>
    <property type="project" value="UniProtKB-SubCell"/>
</dbReference>
<keyword evidence="8" id="KW-0966">Cell projection</keyword>
<evidence type="ECO:0000313" key="9">
    <source>
        <dbReference type="Proteomes" id="UP000198644"/>
    </source>
</evidence>
<feature type="transmembrane region" description="Helical" evidence="7">
    <location>
        <begin position="20"/>
        <end position="38"/>
    </location>
</feature>
<comment type="subcellular location">
    <subcellularLocation>
        <location evidence="7">Cell membrane</location>
    </subcellularLocation>
    <subcellularLocation>
        <location evidence="7">Bacterial flagellum basal body</location>
    </subcellularLocation>
</comment>
<evidence type="ECO:0000256" key="7">
    <source>
        <dbReference type="RuleBase" id="RU362064"/>
    </source>
</evidence>
<keyword evidence="9" id="KW-1185">Reference proteome</keyword>
<accession>A0A1I6H6P5</accession>
<dbReference type="NCBIfam" id="TIGR03500">
    <property type="entry name" value="FliO_TIGR"/>
    <property type="match status" value="1"/>
</dbReference>
<evidence type="ECO:0000256" key="4">
    <source>
        <dbReference type="ARBA" id="ARBA00023136"/>
    </source>
</evidence>
<dbReference type="PROSITE" id="PS51257">
    <property type="entry name" value="PROKAR_LIPOPROTEIN"/>
    <property type="match status" value="1"/>
</dbReference>
<dbReference type="Pfam" id="PF04347">
    <property type="entry name" value="FliO"/>
    <property type="match status" value="1"/>
</dbReference>
<dbReference type="InterPro" id="IPR022781">
    <property type="entry name" value="Flagellar_biosynth_FliO"/>
</dbReference>
<dbReference type="RefSeq" id="WP_227662897.1">
    <property type="nucleotide sequence ID" value="NZ_FOYW01000001.1"/>
</dbReference>
<protein>
    <recommendedName>
        <fullName evidence="7">Flagellar protein</fullName>
    </recommendedName>
</protein>
<keyword evidence="1 7" id="KW-1003">Cell membrane</keyword>
<dbReference type="Proteomes" id="UP000198644">
    <property type="component" value="Unassembled WGS sequence"/>
</dbReference>
<evidence type="ECO:0000256" key="3">
    <source>
        <dbReference type="ARBA" id="ARBA00022989"/>
    </source>
</evidence>
<name>A0A1I6H6P5_9GAMM</name>
<gene>
    <name evidence="8" type="ORF">SAMN05216203_0936</name>
</gene>
<keyword evidence="4 7" id="KW-0472">Membrane</keyword>
<proteinExistence type="inferred from homology"/>
<keyword evidence="5 7" id="KW-0975">Bacterial flagellum</keyword>
<dbReference type="EMBL" id="FOYW01000001">
    <property type="protein sequence ID" value="SFR50050.1"/>
    <property type="molecule type" value="Genomic_DNA"/>
</dbReference>
<dbReference type="GO" id="GO:0044781">
    <property type="term" value="P:bacterial-type flagellum organization"/>
    <property type="evidence" value="ECO:0007669"/>
    <property type="project" value="UniProtKB-UniRule"/>
</dbReference>
<comment type="similarity">
    <text evidence="6 7">Belongs to the FliO/MopB family.</text>
</comment>
<keyword evidence="8" id="KW-0282">Flagellum</keyword>
<dbReference type="InterPro" id="IPR052205">
    <property type="entry name" value="FliO/MopB"/>
</dbReference>
<dbReference type="AlphaFoldDB" id="A0A1I6H6P5"/>
<dbReference type="GO" id="GO:0009425">
    <property type="term" value="C:bacterial-type flagellum basal body"/>
    <property type="evidence" value="ECO:0007669"/>
    <property type="project" value="UniProtKB-SubCell"/>
</dbReference>